<dbReference type="InterPro" id="IPR029058">
    <property type="entry name" value="AB_hydrolase_fold"/>
</dbReference>
<keyword evidence="7" id="KW-1185">Reference proteome</keyword>
<dbReference type="EMBL" id="CAQQ02027117">
    <property type="status" value="NOT_ANNOTATED_CDS"/>
    <property type="molecule type" value="Genomic_DNA"/>
</dbReference>
<dbReference type="PANTHER" id="PTHR11610:SF151">
    <property type="entry name" value="PHOSPHOLIPASE A1 MEMBER A-LIKE PROTEIN"/>
    <property type="match status" value="1"/>
</dbReference>
<evidence type="ECO:0000256" key="3">
    <source>
        <dbReference type="ARBA" id="ARBA00022525"/>
    </source>
</evidence>
<dbReference type="STRING" id="36166.T1GAD7"/>
<evidence type="ECO:0000313" key="6">
    <source>
        <dbReference type="EnsemblMetazoa" id="MESCA000192-PA"/>
    </source>
</evidence>
<dbReference type="Gene3D" id="3.40.50.1820">
    <property type="entry name" value="alpha/beta hydrolase"/>
    <property type="match status" value="1"/>
</dbReference>
<dbReference type="PANTHER" id="PTHR11610">
    <property type="entry name" value="LIPASE"/>
    <property type="match status" value="1"/>
</dbReference>
<evidence type="ECO:0000259" key="5">
    <source>
        <dbReference type="Pfam" id="PF00151"/>
    </source>
</evidence>
<evidence type="ECO:0000256" key="4">
    <source>
        <dbReference type="RuleBase" id="RU004262"/>
    </source>
</evidence>
<sequence>SEYLKRKSTNIIAVDWGRLATLPCYPTAAVNTRQAGECIASFLMKLTQSNRSFRASKLHIIGFSLGAHVAAFTSNALEKLTGQKVDRITGLDPALPFFATSRKHKKLDATDADFVDVIHTNLGIFGKIETSGHIDFYVNGGSTQPMCNSSDNIPLCSHIMANDYFRESIMSPSGFYGSKCSSYFQYLFGWCEMNRQ</sequence>
<dbReference type="InterPro" id="IPR013818">
    <property type="entry name" value="Lipase"/>
</dbReference>
<name>T1GAD7_MEGSC</name>
<dbReference type="Proteomes" id="UP000015102">
    <property type="component" value="Unassembled WGS sequence"/>
</dbReference>
<evidence type="ECO:0000256" key="2">
    <source>
        <dbReference type="ARBA" id="ARBA00010701"/>
    </source>
</evidence>
<dbReference type="AlphaFoldDB" id="T1GAD7"/>
<keyword evidence="3" id="KW-0964">Secreted</keyword>
<accession>T1GAD7</accession>
<comment type="subcellular location">
    <subcellularLocation>
        <location evidence="1">Secreted</location>
    </subcellularLocation>
</comment>
<dbReference type="GO" id="GO:0005615">
    <property type="term" value="C:extracellular space"/>
    <property type="evidence" value="ECO:0007669"/>
    <property type="project" value="TreeGrafter"/>
</dbReference>
<proteinExistence type="inferred from homology"/>
<reference evidence="7" key="1">
    <citation type="submission" date="2013-02" db="EMBL/GenBank/DDBJ databases">
        <authorList>
            <person name="Hughes D."/>
        </authorList>
    </citation>
    <scope>NUCLEOTIDE SEQUENCE</scope>
    <source>
        <strain>Durham</strain>
        <strain evidence="7">NC isolate 2 -- Noor lab</strain>
    </source>
</reference>
<dbReference type="EnsemblMetazoa" id="MESCA000192-RA">
    <property type="protein sequence ID" value="MESCA000192-PA"/>
    <property type="gene ID" value="MESCA000192"/>
</dbReference>
<evidence type="ECO:0000313" key="7">
    <source>
        <dbReference type="Proteomes" id="UP000015102"/>
    </source>
</evidence>
<dbReference type="EMBL" id="CAQQ02027118">
    <property type="status" value="NOT_ANNOTATED_CDS"/>
    <property type="molecule type" value="Genomic_DNA"/>
</dbReference>
<dbReference type="GO" id="GO:0016298">
    <property type="term" value="F:lipase activity"/>
    <property type="evidence" value="ECO:0007669"/>
    <property type="project" value="InterPro"/>
</dbReference>
<feature type="domain" description="Lipase" evidence="5">
    <location>
        <begin position="4"/>
        <end position="191"/>
    </location>
</feature>
<dbReference type="PRINTS" id="PR00821">
    <property type="entry name" value="TAGLIPASE"/>
</dbReference>
<reference evidence="6" key="2">
    <citation type="submission" date="2015-06" db="UniProtKB">
        <authorList>
            <consortium name="EnsemblMetazoa"/>
        </authorList>
    </citation>
    <scope>IDENTIFICATION</scope>
</reference>
<dbReference type="HOGENOM" id="CLU_027171_8_1_1"/>
<dbReference type="EMBL" id="CAQQ02027119">
    <property type="status" value="NOT_ANNOTATED_CDS"/>
    <property type="molecule type" value="Genomic_DNA"/>
</dbReference>
<dbReference type="InterPro" id="IPR000734">
    <property type="entry name" value="TAG_lipase"/>
</dbReference>
<comment type="similarity">
    <text evidence="2 4">Belongs to the AB hydrolase superfamily. Lipase family.</text>
</comment>
<dbReference type="GO" id="GO:0017171">
    <property type="term" value="F:serine hydrolase activity"/>
    <property type="evidence" value="ECO:0007669"/>
    <property type="project" value="TreeGrafter"/>
</dbReference>
<organism evidence="6 7">
    <name type="scientific">Megaselia scalaris</name>
    <name type="common">Humpbacked fly</name>
    <name type="synonym">Phora scalaris</name>
    <dbReference type="NCBI Taxonomy" id="36166"/>
    <lineage>
        <taxon>Eukaryota</taxon>
        <taxon>Metazoa</taxon>
        <taxon>Ecdysozoa</taxon>
        <taxon>Arthropoda</taxon>
        <taxon>Hexapoda</taxon>
        <taxon>Insecta</taxon>
        <taxon>Pterygota</taxon>
        <taxon>Neoptera</taxon>
        <taxon>Endopterygota</taxon>
        <taxon>Diptera</taxon>
        <taxon>Brachycera</taxon>
        <taxon>Muscomorpha</taxon>
        <taxon>Platypezoidea</taxon>
        <taxon>Phoridae</taxon>
        <taxon>Megaseliini</taxon>
        <taxon>Megaselia</taxon>
    </lineage>
</organism>
<evidence type="ECO:0000256" key="1">
    <source>
        <dbReference type="ARBA" id="ARBA00004613"/>
    </source>
</evidence>
<protein>
    <recommendedName>
        <fullName evidence="5">Lipase domain-containing protein</fullName>
    </recommendedName>
</protein>
<dbReference type="OMA" id="FAAYPCG"/>
<dbReference type="Pfam" id="PF00151">
    <property type="entry name" value="Lipase"/>
    <property type="match status" value="1"/>
</dbReference>
<dbReference type="SUPFAM" id="SSF53474">
    <property type="entry name" value="alpha/beta-Hydrolases"/>
    <property type="match status" value="1"/>
</dbReference>
<dbReference type="GO" id="GO:0016042">
    <property type="term" value="P:lipid catabolic process"/>
    <property type="evidence" value="ECO:0007669"/>
    <property type="project" value="TreeGrafter"/>
</dbReference>